<sequence length="1717" mass="185757">MAVLFFRQVGTLVAKNLRIIVVRHPLATVVRALVIPLILFAFFSFAKYLFVPDAVFGVGTSKPLLPLSDALADAGATGRHTVVFSNGGFVGGAIDAVIDRLVAQVESAGGKPVRLANSSALSDVCHSSLRGVTSCYGAVLFLSSPDEGDTGIWKYDVRLDGSLGAGRINVNKGTNDGEVYMLPFQHAIDAAIVGQQTGNGASNNFLANAGVHEYPFTSLTPEQRNDKIRVAYQKSITNFLGVSFISGVIGICYHLTGFVATEREIGMSTLIDAMMTTSVSGRRWGEAQIARLFSYHLSFTLIYLPGWLIGSAIVAASVFAHSNAAVVILYHAHMGIALASMSLLGASIFRRSQLSGVSVTIVYLLLAIIAQTITGPKTATVVALSLLFAPCNYVYFVTNIARFERHEWPVDLLHVPPGSPWNVPSIVLWIFLAIQTFVYPIIGAYIERYMYGTATAGRAIEMRAQGAGAGIDVDNNPLPALQLDNFSKTYSPGRLRRAFGWISKPPEPVHAVRELTLSAGYGQILVLLGANGSGKSTTLDCIAGTSKLTSGRIVLDGTGGLGIAPQKNVMWGELTVEEHLHIFNRLKAPLNRASRDEIRQLIETVDLQIKATAQAKTLSGGQQRKLQLGMMLTGGSAVCCVDEVSSGLDPLSRRKIWDILLAERGRRTIIMTTHFLDEADLLSDHIAILSKGTLRAEGSSAALKERMGGGYRIHVSKTKKTEKDEKTVVLIHNARDLPDVQDVVKKDAFDIVTYIAPSSRLAASVIRSLEAIGVSDYRFSGPTLEDVFLQLAEEVQSEQREHDRGDHDGHDNSSDDHDHDHHRASDGTVPEKVAGGGSQTAVSEVPVPGEEGSQKATNNDEKGRRSTGLKLLSGRRIGYWQQARVLFTKRCIVFKGNWVPSFAALVIPVLAAGLVTLFVTGQKPVGCSLGDQLSGDKPENLADAGDILFLVAGPQSRLTDINSLIRLIAPLFTNSSNDGVSDGGGTGSNTTLVENILQNITLADTFDDFNDLIVQYRRNVTPAGFWLGDATSPPTVAYLGDVLDPVNAFYGQNLMDVFLANLSISANYADFDIPWAPNTGKSLQLLVYVCLACAAYPGFFSLYPNLERRRYVRGLEYSNGVRALPLWIAYVTFDFVIVLASSALVTILFAALSGVWYHVGYLFLIFALYGLASALLAYVISLFSRNQLSAYAFTAAYQAIIFLVYMIAYLCTITYAPANRIDSYLLVVHYVVSAVAPIGSVIRSLFVSLNLFSVTCSGNEVSNNPGSITLYGGPILYLFWQSFLLFALLLWFDSGNVGATIHQLMQKLRRRRKAYNSPSIEAEHGRPEEDAEGGNVNSPQGDEQATAVAAGVGLRVSHITKTFKHNTAVDNVSFDVNHGEVFALLGPNGAGKSTTISIIRGDVKPDDGDVSVEGVSVGKRLVAARGNLGVCPQFDAVDQMTVYEHLRFYARVRGIVDVEYNVRAVLRAVGLVAFRDRQAHALSGGNKRKLSLGIALMGNPAVVLLDEPSSGLDAAAKRIMWRTLAATVPGRSILLTTHSMEEADALAGRAGILAGHMLAAGDTDGLRARFGNRLYVHLVCRGAPRTTDADALRLRDWVQVTFPGVEVEDKMYHGQMRLAIPLNAGRLVTSQEVAGPDAKNGPDVVVSSATTTSAIGKLVVLFDEQRAALGIEHYSVSPTTLDQVFLEIVGRHNVQEEGYRRHDAAQQPKKKWRMWSH</sequence>
<feature type="transmembrane region" description="Helical" evidence="11">
    <location>
        <begin position="239"/>
        <end position="260"/>
    </location>
</feature>
<name>A0A167N7X5_9HYPO</name>
<dbReference type="InterPro" id="IPR003439">
    <property type="entry name" value="ABC_transporter-like_ATP-bd"/>
</dbReference>
<evidence type="ECO:0000256" key="8">
    <source>
        <dbReference type="ARBA" id="ARBA00022989"/>
    </source>
</evidence>
<protein>
    <submittedName>
        <fullName evidence="13">ABC transporter</fullName>
    </submittedName>
</protein>
<dbReference type="OrthoDB" id="8061355at2759"/>
<keyword evidence="7" id="KW-0067">ATP-binding</keyword>
<dbReference type="PROSITE" id="PS50893">
    <property type="entry name" value="ABC_TRANSPORTER_2"/>
    <property type="match status" value="2"/>
</dbReference>
<feature type="transmembrane region" description="Helical" evidence="11">
    <location>
        <begin position="327"/>
        <end position="349"/>
    </location>
</feature>
<evidence type="ECO:0000256" key="4">
    <source>
        <dbReference type="ARBA" id="ARBA00022692"/>
    </source>
</evidence>
<comment type="subcellular location">
    <subcellularLocation>
        <location evidence="1">Membrane</location>
        <topology evidence="1">Multi-pass membrane protein</topology>
    </subcellularLocation>
</comment>
<dbReference type="CDD" id="cd03263">
    <property type="entry name" value="ABC_subfamily_A"/>
    <property type="match status" value="2"/>
</dbReference>
<evidence type="ECO:0000313" key="14">
    <source>
        <dbReference type="Proteomes" id="UP000076874"/>
    </source>
</evidence>
<feature type="transmembrane region" description="Helical" evidence="11">
    <location>
        <begin position="1268"/>
        <end position="1292"/>
    </location>
</feature>
<dbReference type="EMBL" id="AZHD01000020">
    <property type="protein sequence ID" value="OAA55236.1"/>
    <property type="molecule type" value="Genomic_DNA"/>
</dbReference>
<dbReference type="GO" id="GO:0016887">
    <property type="term" value="F:ATP hydrolysis activity"/>
    <property type="evidence" value="ECO:0007669"/>
    <property type="project" value="InterPro"/>
</dbReference>
<feature type="region of interest" description="Disordered" evidence="10">
    <location>
        <begin position="795"/>
        <end position="867"/>
    </location>
</feature>
<dbReference type="InterPro" id="IPR027417">
    <property type="entry name" value="P-loop_NTPase"/>
</dbReference>
<feature type="transmembrane region" description="Helical" evidence="11">
    <location>
        <begin position="1085"/>
        <end position="1106"/>
    </location>
</feature>
<feature type="transmembrane region" description="Helical" evidence="11">
    <location>
        <begin position="421"/>
        <end position="442"/>
    </location>
</feature>
<keyword evidence="8 11" id="KW-1133">Transmembrane helix</keyword>
<dbReference type="InterPro" id="IPR026082">
    <property type="entry name" value="ABCA"/>
</dbReference>
<dbReference type="GO" id="GO:0140359">
    <property type="term" value="F:ABC-type transporter activity"/>
    <property type="evidence" value="ECO:0007669"/>
    <property type="project" value="InterPro"/>
</dbReference>
<dbReference type="PANTHER" id="PTHR19229:SF36">
    <property type="entry name" value="ATP-BINDING CASSETTE SUB-FAMILY A MEMBER 2"/>
    <property type="match status" value="1"/>
</dbReference>
<dbReference type="Pfam" id="PF12698">
    <property type="entry name" value="ABC2_membrane_3"/>
    <property type="match status" value="1"/>
</dbReference>
<reference evidence="13 14" key="1">
    <citation type="journal article" date="2016" name="Genome Biol. Evol.">
        <title>Divergent and convergent evolution of fungal pathogenicity.</title>
        <authorList>
            <person name="Shang Y."/>
            <person name="Xiao G."/>
            <person name="Zheng P."/>
            <person name="Cen K."/>
            <person name="Zhan S."/>
            <person name="Wang C."/>
        </authorList>
    </citation>
    <scope>NUCLEOTIDE SEQUENCE [LARGE SCALE GENOMIC DNA]</scope>
    <source>
        <strain evidence="13 14">RCEF 264</strain>
    </source>
</reference>
<feature type="transmembrane region" description="Helical" evidence="11">
    <location>
        <begin position="1224"/>
        <end position="1247"/>
    </location>
</feature>
<feature type="domain" description="ABC transporter" evidence="12">
    <location>
        <begin position="481"/>
        <end position="716"/>
    </location>
</feature>
<feature type="transmembrane region" description="Helical" evidence="11">
    <location>
        <begin position="1158"/>
        <end position="1183"/>
    </location>
</feature>
<keyword evidence="6" id="KW-0547">Nucleotide-binding</keyword>
<feature type="region of interest" description="Disordered" evidence="10">
    <location>
        <begin position="1316"/>
        <end position="1342"/>
    </location>
</feature>
<evidence type="ECO:0000256" key="6">
    <source>
        <dbReference type="ARBA" id="ARBA00022741"/>
    </source>
</evidence>
<feature type="transmembrane region" description="Helical" evidence="11">
    <location>
        <begin position="26"/>
        <end position="46"/>
    </location>
</feature>
<keyword evidence="3" id="KW-0813">Transport</keyword>
<feature type="transmembrane region" description="Helical" evidence="11">
    <location>
        <begin position="355"/>
        <end position="374"/>
    </location>
</feature>
<evidence type="ECO:0000259" key="12">
    <source>
        <dbReference type="PROSITE" id="PS50893"/>
    </source>
</evidence>
<dbReference type="GO" id="GO:0005524">
    <property type="term" value="F:ATP binding"/>
    <property type="evidence" value="ECO:0007669"/>
    <property type="project" value="UniProtKB-KW"/>
</dbReference>
<keyword evidence="14" id="KW-1185">Reference proteome</keyword>
<dbReference type="PROSITE" id="PS00211">
    <property type="entry name" value="ABC_TRANSPORTER_1"/>
    <property type="match status" value="2"/>
</dbReference>
<keyword evidence="4 11" id="KW-0812">Transmembrane</keyword>
<feature type="transmembrane region" description="Helical" evidence="11">
    <location>
        <begin position="1127"/>
        <end position="1152"/>
    </location>
</feature>
<dbReference type="Pfam" id="PF00005">
    <property type="entry name" value="ABC_tran"/>
    <property type="match status" value="2"/>
</dbReference>
<dbReference type="SUPFAM" id="SSF52540">
    <property type="entry name" value="P-loop containing nucleoside triphosphate hydrolases"/>
    <property type="match status" value="2"/>
</dbReference>
<dbReference type="PANTHER" id="PTHR19229">
    <property type="entry name" value="ATP-BINDING CASSETTE TRANSPORTER SUBFAMILY A ABCA"/>
    <property type="match status" value="1"/>
</dbReference>
<evidence type="ECO:0000256" key="7">
    <source>
        <dbReference type="ARBA" id="ARBA00022840"/>
    </source>
</evidence>
<dbReference type="Proteomes" id="UP000076874">
    <property type="component" value="Unassembled WGS sequence"/>
</dbReference>
<feature type="transmembrane region" description="Helical" evidence="11">
    <location>
        <begin position="898"/>
        <end position="919"/>
    </location>
</feature>
<dbReference type="SMART" id="SM00382">
    <property type="entry name" value="AAA"/>
    <property type="match status" value="2"/>
</dbReference>
<evidence type="ECO:0000256" key="10">
    <source>
        <dbReference type="SAM" id="MobiDB-lite"/>
    </source>
</evidence>
<evidence type="ECO:0000256" key="9">
    <source>
        <dbReference type="ARBA" id="ARBA00023136"/>
    </source>
</evidence>
<dbReference type="GO" id="GO:0016020">
    <property type="term" value="C:membrane"/>
    <property type="evidence" value="ECO:0007669"/>
    <property type="project" value="UniProtKB-SubCell"/>
</dbReference>
<dbReference type="FunFam" id="3.40.50.300:FF:001345">
    <property type="entry name" value="Related to ABC transporter"/>
    <property type="match status" value="1"/>
</dbReference>
<dbReference type="InterPro" id="IPR013525">
    <property type="entry name" value="ABC2_TM"/>
</dbReference>
<dbReference type="Gene3D" id="3.40.50.300">
    <property type="entry name" value="P-loop containing nucleotide triphosphate hydrolases"/>
    <property type="match status" value="2"/>
</dbReference>
<feature type="domain" description="ABC transporter" evidence="12">
    <location>
        <begin position="1354"/>
        <end position="1579"/>
    </location>
</feature>
<feature type="transmembrane region" description="Helical" evidence="11">
    <location>
        <begin position="1195"/>
        <end position="1218"/>
    </location>
</feature>
<comment type="similarity">
    <text evidence="2">Belongs to the ABC transporter superfamily. ABCA family.</text>
</comment>
<feature type="transmembrane region" description="Helical" evidence="11">
    <location>
        <begin position="301"/>
        <end position="320"/>
    </location>
</feature>
<proteinExistence type="inferred from homology"/>
<evidence type="ECO:0000256" key="5">
    <source>
        <dbReference type="ARBA" id="ARBA00022737"/>
    </source>
</evidence>
<dbReference type="InterPro" id="IPR003593">
    <property type="entry name" value="AAA+_ATPase"/>
</dbReference>
<feature type="compositionally biased region" description="Basic and acidic residues" evidence="10">
    <location>
        <begin position="797"/>
        <end position="825"/>
    </location>
</feature>
<comment type="caution">
    <text evidence="13">The sequence shown here is derived from an EMBL/GenBank/DDBJ whole genome shotgun (WGS) entry which is preliminary data.</text>
</comment>
<keyword evidence="9 11" id="KW-0472">Membrane</keyword>
<evidence type="ECO:0000313" key="13">
    <source>
        <dbReference type="EMBL" id="OAA55236.1"/>
    </source>
</evidence>
<evidence type="ECO:0000256" key="2">
    <source>
        <dbReference type="ARBA" id="ARBA00008869"/>
    </source>
</evidence>
<evidence type="ECO:0000256" key="3">
    <source>
        <dbReference type="ARBA" id="ARBA00022448"/>
    </source>
</evidence>
<evidence type="ECO:0000256" key="11">
    <source>
        <dbReference type="SAM" id="Phobius"/>
    </source>
</evidence>
<organism evidence="13 14">
    <name type="scientific">Niveomyces insectorum RCEF 264</name>
    <dbReference type="NCBI Taxonomy" id="1081102"/>
    <lineage>
        <taxon>Eukaryota</taxon>
        <taxon>Fungi</taxon>
        <taxon>Dikarya</taxon>
        <taxon>Ascomycota</taxon>
        <taxon>Pezizomycotina</taxon>
        <taxon>Sordariomycetes</taxon>
        <taxon>Hypocreomycetidae</taxon>
        <taxon>Hypocreales</taxon>
        <taxon>Cordycipitaceae</taxon>
        <taxon>Niveomyces</taxon>
    </lineage>
</organism>
<keyword evidence="5" id="KW-0677">Repeat</keyword>
<accession>A0A167N7X5</accession>
<dbReference type="InterPro" id="IPR017871">
    <property type="entry name" value="ABC_transporter-like_CS"/>
</dbReference>
<dbReference type="STRING" id="1081102.A0A167N7X5"/>
<dbReference type="GO" id="GO:0005319">
    <property type="term" value="F:lipid transporter activity"/>
    <property type="evidence" value="ECO:0007669"/>
    <property type="project" value="TreeGrafter"/>
</dbReference>
<evidence type="ECO:0000256" key="1">
    <source>
        <dbReference type="ARBA" id="ARBA00004141"/>
    </source>
</evidence>
<gene>
    <name evidence="13" type="ORF">SPI_08331</name>
</gene>
<feature type="transmembrane region" description="Helical" evidence="11">
    <location>
        <begin position="381"/>
        <end position="401"/>
    </location>
</feature>